<dbReference type="EMBL" id="DXDC01000086">
    <property type="protein sequence ID" value="HIY65209.1"/>
    <property type="molecule type" value="Genomic_DNA"/>
</dbReference>
<evidence type="ECO:0000313" key="2">
    <source>
        <dbReference type="EMBL" id="HIY65209.1"/>
    </source>
</evidence>
<proteinExistence type="predicted"/>
<protein>
    <submittedName>
        <fullName evidence="2">Uncharacterized protein</fullName>
    </submittedName>
</protein>
<feature type="region of interest" description="Disordered" evidence="1">
    <location>
        <begin position="45"/>
        <end position="65"/>
    </location>
</feature>
<organism evidence="2 3">
    <name type="scientific">Candidatus Agrococcus pullicola</name>
    <dbReference type="NCBI Taxonomy" id="2838429"/>
    <lineage>
        <taxon>Bacteria</taxon>
        <taxon>Bacillati</taxon>
        <taxon>Actinomycetota</taxon>
        <taxon>Actinomycetes</taxon>
        <taxon>Micrococcales</taxon>
        <taxon>Microbacteriaceae</taxon>
        <taxon>Agrococcus</taxon>
    </lineage>
</organism>
<accession>A0A9D2C8W2</accession>
<sequence>AIAEHDGFVYVADPETQTIHVVDYASGEVVRSGELPHAPNELVVSTAELPDEDAHDHDEEDDHDH</sequence>
<dbReference type="SUPFAM" id="SSF63825">
    <property type="entry name" value="YWTD domain"/>
    <property type="match status" value="1"/>
</dbReference>
<name>A0A9D2C8W2_9MICO</name>
<gene>
    <name evidence="2" type="ORF">H9830_02900</name>
</gene>
<reference evidence="2" key="1">
    <citation type="journal article" date="2021" name="PeerJ">
        <title>Extensive microbial diversity within the chicken gut microbiome revealed by metagenomics and culture.</title>
        <authorList>
            <person name="Gilroy R."/>
            <person name="Ravi A."/>
            <person name="Getino M."/>
            <person name="Pursley I."/>
            <person name="Horton D.L."/>
            <person name="Alikhan N.F."/>
            <person name="Baker D."/>
            <person name="Gharbi K."/>
            <person name="Hall N."/>
            <person name="Watson M."/>
            <person name="Adriaenssens E.M."/>
            <person name="Foster-Nyarko E."/>
            <person name="Jarju S."/>
            <person name="Secka A."/>
            <person name="Antonio M."/>
            <person name="Oren A."/>
            <person name="Chaudhuri R.R."/>
            <person name="La Ragione R."/>
            <person name="Hildebrand F."/>
            <person name="Pallen M.J."/>
        </authorList>
    </citation>
    <scope>NUCLEOTIDE SEQUENCE</scope>
    <source>
        <strain evidence="2">ChiGjej1B1-98</strain>
    </source>
</reference>
<dbReference type="InterPro" id="IPR015943">
    <property type="entry name" value="WD40/YVTN_repeat-like_dom_sf"/>
</dbReference>
<dbReference type="AlphaFoldDB" id="A0A9D2C8W2"/>
<dbReference type="Gene3D" id="2.130.10.10">
    <property type="entry name" value="YVTN repeat-like/Quinoprotein amine dehydrogenase"/>
    <property type="match status" value="1"/>
</dbReference>
<reference evidence="2" key="2">
    <citation type="submission" date="2021-04" db="EMBL/GenBank/DDBJ databases">
        <authorList>
            <person name="Gilroy R."/>
        </authorList>
    </citation>
    <scope>NUCLEOTIDE SEQUENCE</scope>
    <source>
        <strain evidence="2">ChiGjej1B1-98</strain>
    </source>
</reference>
<comment type="caution">
    <text evidence="2">The sequence shown here is derived from an EMBL/GenBank/DDBJ whole genome shotgun (WGS) entry which is preliminary data.</text>
</comment>
<feature type="non-terminal residue" evidence="2">
    <location>
        <position position="1"/>
    </location>
</feature>
<evidence type="ECO:0000256" key="1">
    <source>
        <dbReference type="SAM" id="MobiDB-lite"/>
    </source>
</evidence>
<evidence type="ECO:0000313" key="3">
    <source>
        <dbReference type="Proteomes" id="UP000824005"/>
    </source>
</evidence>
<dbReference type="Proteomes" id="UP000824005">
    <property type="component" value="Unassembled WGS sequence"/>
</dbReference>